<keyword evidence="5" id="KW-1185">Reference proteome</keyword>
<dbReference type="SUPFAM" id="SSF51412">
    <property type="entry name" value="Inosine monophosphate dehydrogenase (IMPDH)"/>
    <property type="match status" value="1"/>
</dbReference>
<proteinExistence type="predicted"/>
<accession>A0A9P6QIX4</accession>
<name>A0A9P6QIX4_9FUNG</name>
<evidence type="ECO:0000256" key="1">
    <source>
        <dbReference type="ARBA" id="ARBA00022630"/>
    </source>
</evidence>
<keyword evidence="1" id="KW-0285">Flavoprotein</keyword>
<keyword evidence="3" id="KW-0560">Oxidoreductase</keyword>
<organism evidence="4 5">
    <name type="scientific">Actinomortierella ambigua</name>
    <dbReference type="NCBI Taxonomy" id="1343610"/>
    <lineage>
        <taxon>Eukaryota</taxon>
        <taxon>Fungi</taxon>
        <taxon>Fungi incertae sedis</taxon>
        <taxon>Mucoromycota</taxon>
        <taxon>Mortierellomycotina</taxon>
        <taxon>Mortierellomycetes</taxon>
        <taxon>Mortierellales</taxon>
        <taxon>Mortierellaceae</taxon>
        <taxon>Actinomortierella</taxon>
    </lineage>
</organism>
<dbReference type="InterPro" id="IPR004136">
    <property type="entry name" value="NMO"/>
</dbReference>
<keyword evidence="2" id="KW-0288">FMN</keyword>
<dbReference type="OrthoDB" id="2349068at2759"/>
<dbReference type="EMBL" id="JAAAJB010000010">
    <property type="protein sequence ID" value="KAG0270148.1"/>
    <property type="molecule type" value="Genomic_DNA"/>
</dbReference>
<dbReference type="AlphaFoldDB" id="A0A9P6QIX4"/>
<evidence type="ECO:0000256" key="3">
    <source>
        <dbReference type="ARBA" id="ARBA00023002"/>
    </source>
</evidence>
<dbReference type="CDD" id="cd04730">
    <property type="entry name" value="NPD_like"/>
    <property type="match status" value="1"/>
</dbReference>
<evidence type="ECO:0000313" key="5">
    <source>
        <dbReference type="Proteomes" id="UP000807716"/>
    </source>
</evidence>
<dbReference type="Pfam" id="PF03060">
    <property type="entry name" value="NMO"/>
    <property type="match status" value="1"/>
</dbReference>
<evidence type="ECO:0000256" key="2">
    <source>
        <dbReference type="ARBA" id="ARBA00022643"/>
    </source>
</evidence>
<dbReference type="Gene3D" id="3.20.20.70">
    <property type="entry name" value="Aldolase class I"/>
    <property type="match status" value="1"/>
</dbReference>
<comment type="caution">
    <text evidence="4">The sequence shown here is derived from an EMBL/GenBank/DDBJ whole genome shotgun (WGS) entry which is preliminary data.</text>
</comment>
<evidence type="ECO:0008006" key="6">
    <source>
        <dbReference type="Google" id="ProtNLM"/>
    </source>
</evidence>
<reference evidence="4" key="1">
    <citation type="journal article" date="2020" name="Fungal Divers.">
        <title>Resolving the Mortierellaceae phylogeny through synthesis of multi-gene phylogenetics and phylogenomics.</title>
        <authorList>
            <person name="Vandepol N."/>
            <person name="Liber J."/>
            <person name="Desiro A."/>
            <person name="Na H."/>
            <person name="Kennedy M."/>
            <person name="Barry K."/>
            <person name="Grigoriev I.V."/>
            <person name="Miller A.N."/>
            <person name="O'Donnell K."/>
            <person name="Stajich J.E."/>
            <person name="Bonito G."/>
        </authorList>
    </citation>
    <scope>NUCLEOTIDE SEQUENCE</scope>
    <source>
        <strain evidence="4">BC1065</strain>
    </source>
</reference>
<sequence>MATTKNRLLSLFSHLKSAKDGSAVIKKPIISAPMNGWASPALVTAVAQAGGLGLFPVGYFTDASKIVREVAGTVAKLDQALVENNELSPIGVGFITFWLERQGVDVLRGLLDREGQSDRTFKPPAAVWFSFGDYRPYLRWVREHAHPQTRVIVQVSTVQQAVDAQNDGVDAVVLQGTEAGGHGAQFVSPLMTLLPEAVDAMTEGGRLEEPKIPVIAAGGIATSAQYKAAISMGASGAVLGTAFMVCQEAGGPQQAKDILIKSRDGGLSTVRTRVFDDLREFAWPTGYDGRAVRNAVTDREEQEQQQGKYYRGQDYHPNPFRLLKPDLASGTKQDWERANKEQDYTLLPLFCGTGVGLLNKANMTAAEMIHHIIRS</sequence>
<dbReference type="Proteomes" id="UP000807716">
    <property type="component" value="Unassembled WGS sequence"/>
</dbReference>
<dbReference type="PANTHER" id="PTHR32332">
    <property type="entry name" value="2-NITROPROPANE DIOXYGENASE"/>
    <property type="match status" value="1"/>
</dbReference>
<protein>
    <recommendedName>
        <fullName evidence="6">2-nitropropane dioxygenase</fullName>
    </recommendedName>
</protein>
<gene>
    <name evidence="4" type="ORF">DFQ27_000067</name>
</gene>
<dbReference type="GO" id="GO:0018580">
    <property type="term" value="F:nitronate monooxygenase activity"/>
    <property type="evidence" value="ECO:0007669"/>
    <property type="project" value="InterPro"/>
</dbReference>
<evidence type="ECO:0000313" key="4">
    <source>
        <dbReference type="EMBL" id="KAG0270148.1"/>
    </source>
</evidence>
<dbReference type="InterPro" id="IPR013785">
    <property type="entry name" value="Aldolase_TIM"/>
</dbReference>